<comment type="subcellular location">
    <subcellularLocation>
        <location evidence="1">Cell envelope</location>
    </subcellularLocation>
</comment>
<feature type="chain" id="PRO_5039582746" description="Fe/B12 periplasmic-binding domain-containing protein" evidence="5">
    <location>
        <begin position="23"/>
        <end position="340"/>
    </location>
</feature>
<dbReference type="InterPro" id="IPR051313">
    <property type="entry name" value="Bact_iron-sidero_bind"/>
</dbReference>
<dbReference type="GO" id="GO:0030288">
    <property type="term" value="C:outer membrane-bounded periplasmic space"/>
    <property type="evidence" value="ECO:0007669"/>
    <property type="project" value="TreeGrafter"/>
</dbReference>
<feature type="signal peptide" evidence="5">
    <location>
        <begin position="1"/>
        <end position="22"/>
    </location>
</feature>
<dbReference type="AlphaFoldDB" id="A0A329M686"/>
<dbReference type="PANTHER" id="PTHR30532:SF1">
    <property type="entry name" value="IRON(3+)-HYDROXAMATE-BINDING PROTEIN FHUD"/>
    <property type="match status" value="1"/>
</dbReference>
<gene>
    <name evidence="7" type="ORF">DQG23_30180</name>
</gene>
<evidence type="ECO:0000256" key="4">
    <source>
        <dbReference type="ARBA" id="ARBA00022729"/>
    </source>
</evidence>
<evidence type="ECO:0000313" key="7">
    <source>
        <dbReference type="EMBL" id="RAV15278.1"/>
    </source>
</evidence>
<proteinExistence type="inferred from homology"/>
<protein>
    <recommendedName>
        <fullName evidence="6">Fe/B12 periplasmic-binding domain-containing protein</fullName>
    </recommendedName>
</protein>
<dbReference type="OrthoDB" id="2241086at2"/>
<dbReference type="PROSITE" id="PS50983">
    <property type="entry name" value="FE_B12_PBP"/>
    <property type="match status" value="1"/>
</dbReference>
<keyword evidence="4 5" id="KW-0732">Signal</keyword>
<evidence type="ECO:0000256" key="1">
    <source>
        <dbReference type="ARBA" id="ARBA00004196"/>
    </source>
</evidence>
<sequence>MNKLRFALCKSASILLLFVLLAACGAASTKSSDASSGEQQNAAAAEVPQAFKTYTDFQGRKTEIPVYPRRIAVVAGSGAILDVKELGFEPVGYPHRYMSNSAILKSVHESLSAKAPDLGMPTNLEQLVELQPELTIMGYETQDNEYDMLKKIGPLAAFDESVPLQKRLTEIGEILGKQAEAKAILSELEDKTKAMWQQLRSQGKIAEGETAAVVVYYWNKSMYLMKNFGVFDLINNPMGFKMSEKVASLSPSSGSPYIEITEEALHDTLIADRLFLLYANNAEAKEGFKQLKQSKIFQSLPPVKNGKTHYIPLEYNDSDLITTRKLIEVFPRILETETFE</sequence>
<evidence type="ECO:0000256" key="5">
    <source>
        <dbReference type="SAM" id="SignalP"/>
    </source>
</evidence>
<dbReference type="EMBL" id="QMFB01000024">
    <property type="protein sequence ID" value="RAV15278.1"/>
    <property type="molecule type" value="Genomic_DNA"/>
</dbReference>
<dbReference type="GO" id="GO:1901678">
    <property type="term" value="P:iron coordination entity transport"/>
    <property type="evidence" value="ECO:0007669"/>
    <property type="project" value="UniProtKB-ARBA"/>
</dbReference>
<keyword evidence="3" id="KW-0813">Transport</keyword>
<evidence type="ECO:0000256" key="3">
    <source>
        <dbReference type="ARBA" id="ARBA00022448"/>
    </source>
</evidence>
<feature type="domain" description="Fe/B12 periplasmic-binding" evidence="6">
    <location>
        <begin position="69"/>
        <end position="338"/>
    </location>
</feature>
<dbReference type="Pfam" id="PF01497">
    <property type="entry name" value="Peripla_BP_2"/>
    <property type="match status" value="1"/>
</dbReference>
<evidence type="ECO:0000313" key="8">
    <source>
        <dbReference type="Proteomes" id="UP000250369"/>
    </source>
</evidence>
<comment type="caution">
    <text evidence="7">The sequence shown here is derived from an EMBL/GenBank/DDBJ whole genome shotgun (WGS) entry which is preliminary data.</text>
</comment>
<keyword evidence="8" id="KW-1185">Reference proteome</keyword>
<organism evidence="7 8">
    <name type="scientific">Paenibacillus contaminans</name>
    <dbReference type="NCBI Taxonomy" id="450362"/>
    <lineage>
        <taxon>Bacteria</taxon>
        <taxon>Bacillati</taxon>
        <taxon>Bacillota</taxon>
        <taxon>Bacilli</taxon>
        <taxon>Bacillales</taxon>
        <taxon>Paenibacillaceae</taxon>
        <taxon>Paenibacillus</taxon>
    </lineage>
</organism>
<dbReference type="RefSeq" id="WP_113034762.1">
    <property type="nucleotide sequence ID" value="NZ_QMFB01000024.1"/>
</dbReference>
<dbReference type="SUPFAM" id="SSF53807">
    <property type="entry name" value="Helical backbone' metal receptor"/>
    <property type="match status" value="1"/>
</dbReference>
<dbReference type="InterPro" id="IPR002491">
    <property type="entry name" value="ABC_transptr_periplasmic_BD"/>
</dbReference>
<dbReference type="PANTHER" id="PTHR30532">
    <property type="entry name" value="IRON III DICITRATE-BINDING PERIPLASMIC PROTEIN"/>
    <property type="match status" value="1"/>
</dbReference>
<accession>A0A329M686</accession>
<dbReference type="Gene3D" id="3.40.50.1980">
    <property type="entry name" value="Nitrogenase molybdenum iron protein domain"/>
    <property type="match status" value="2"/>
</dbReference>
<name>A0A329M686_9BACL</name>
<dbReference type="PROSITE" id="PS51257">
    <property type="entry name" value="PROKAR_LIPOPROTEIN"/>
    <property type="match status" value="1"/>
</dbReference>
<evidence type="ECO:0000259" key="6">
    <source>
        <dbReference type="PROSITE" id="PS50983"/>
    </source>
</evidence>
<reference evidence="7 8" key="1">
    <citation type="journal article" date="2009" name="Int. J. Syst. Evol. Microbiol.">
        <title>Paenibacillus contaminans sp. nov., isolated from a contaminated laboratory plate.</title>
        <authorList>
            <person name="Chou J.H."/>
            <person name="Lee J.H."/>
            <person name="Lin M.C."/>
            <person name="Chang P.S."/>
            <person name="Arun A.B."/>
            <person name="Young C.C."/>
            <person name="Chen W.M."/>
        </authorList>
    </citation>
    <scope>NUCLEOTIDE SEQUENCE [LARGE SCALE GENOMIC DNA]</scope>
    <source>
        <strain evidence="7 8">CKOBP-6</strain>
    </source>
</reference>
<dbReference type="Proteomes" id="UP000250369">
    <property type="component" value="Unassembled WGS sequence"/>
</dbReference>
<evidence type="ECO:0000256" key="2">
    <source>
        <dbReference type="ARBA" id="ARBA00008814"/>
    </source>
</evidence>
<comment type="similarity">
    <text evidence="2">Belongs to the bacterial solute-binding protein 8 family.</text>
</comment>